<evidence type="ECO:0000256" key="2">
    <source>
        <dbReference type="ARBA" id="ARBA00022723"/>
    </source>
</evidence>
<dbReference type="Gene3D" id="3.40.390.10">
    <property type="entry name" value="Collagenase (Catalytic Domain)"/>
    <property type="match status" value="1"/>
</dbReference>
<evidence type="ECO:0000313" key="7">
    <source>
        <dbReference type="EMBL" id="MEH8017171.1"/>
    </source>
</evidence>
<evidence type="ECO:0000259" key="6">
    <source>
        <dbReference type="Pfam" id="PF00413"/>
    </source>
</evidence>
<dbReference type="EMBL" id="JALAAR010000005">
    <property type="protein sequence ID" value="MEH8017171.1"/>
    <property type="molecule type" value="Genomic_DNA"/>
</dbReference>
<feature type="domain" description="Peptidase M10 metallopeptidase" evidence="6">
    <location>
        <begin position="160"/>
        <end position="301"/>
    </location>
</feature>
<reference evidence="7 8" key="1">
    <citation type="journal article" date="2023" name="Ecotoxicol. Environ. Saf.">
        <title>Mercury remediation potential of mercury-resistant strain Rheinheimera metallidurans sp. nov. isolated from a municipal waste dumping site.</title>
        <authorList>
            <person name="Yadav V."/>
            <person name="Manjhi A."/>
            <person name="Vadakedath N."/>
        </authorList>
    </citation>
    <scope>NUCLEOTIDE SEQUENCE [LARGE SCALE GENOMIC DNA]</scope>
    <source>
        <strain evidence="7 8">E-49</strain>
    </source>
</reference>
<gene>
    <name evidence="7" type="ORF">MN202_08005</name>
</gene>
<proteinExistence type="predicted"/>
<sequence>MIARLVFLALLLLGSYLLLSAWSGAKRPLPQVLQQTADKALQLQLCQTPVLWRIGQLDPAFDLTAEQAEQAAHNAAMQWNRAFAQELFRYDSLDGFPINFRYDQRQQQMLQQALLERNIQRYDSTIDRRAATLQQQSQQLQQRQREFEQQNQQFSADVAAFEQQAANVDQRNAAALKQQQQELQQRQQQLQQQAQQLNEQQEQLQREQRYLNDTVADRNALLPAQQPLAAAEVGLMEISNGERRMTIFAYSNPASLQLTLAHEFGHALGLGHTDGNSSVMHYAINPQQKGLTAEDIAALKQQCGF</sequence>
<name>A0ABU8C5H5_9GAMM</name>
<dbReference type="SUPFAM" id="SSF55486">
    <property type="entry name" value="Metalloproteases ('zincins'), catalytic domain"/>
    <property type="match status" value="1"/>
</dbReference>
<dbReference type="RefSeq" id="WP_335735578.1">
    <property type="nucleotide sequence ID" value="NZ_JALAAR010000005.1"/>
</dbReference>
<protein>
    <submittedName>
        <fullName evidence="7">M10 family metallopeptidase domain-containing protein</fullName>
    </submittedName>
</protein>
<keyword evidence="5" id="KW-0175">Coiled coil</keyword>
<evidence type="ECO:0000256" key="1">
    <source>
        <dbReference type="ARBA" id="ARBA00022670"/>
    </source>
</evidence>
<dbReference type="Pfam" id="PF00413">
    <property type="entry name" value="Peptidase_M10"/>
    <property type="match status" value="1"/>
</dbReference>
<dbReference type="InterPro" id="IPR024079">
    <property type="entry name" value="MetalloPept_cat_dom_sf"/>
</dbReference>
<dbReference type="InterPro" id="IPR001818">
    <property type="entry name" value="Pept_M10_metallopeptidase"/>
</dbReference>
<keyword evidence="4" id="KW-0862">Zinc</keyword>
<evidence type="ECO:0000256" key="4">
    <source>
        <dbReference type="ARBA" id="ARBA00022833"/>
    </source>
</evidence>
<accession>A0ABU8C5H5</accession>
<keyword evidence="8" id="KW-1185">Reference proteome</keyword>
<feature type="coiled-coil region" evidence="5">
    <location>
        <begin position="130"/>
        <end position="217"/>
    </location>
</feature>
<keyword evidence="1" id="KW-0645">Protease</keyword>
<evidence type="ECO:0000256" key="3">
    <source>
        <dbReference type="ARBA" id="ARBA00022801"/>
    </source>
</evidence>
<comment type="caution">
    <text evidence="7">The sequence shown here is derived from an EMBL/GenBank/DDBJ whole genome shotgun (WGS) entry which is preliminary data.</text>
</comment>
<organism evidence="7 8">
    <name type="scientific">Rheinheimera muenzenbergensis</name>
    <dbReference type="NCBI Taxonomy" id="1193628"/>
    <lineage>
        <taxon>Bacteria</taxon>
        <taxon>Pseudomonadati</taxon>
        <taxon>Pseudomonadota</taxon>
        <taxon>Gammaproteobacteria</taxon>
        <taxon>Chromatiales</taxon>
        <taxon>Chromatiaceae</taxon>
        <taxon>Rheinheimera</taxon>
    </lineage>
</organism>
<dbReference type="Proteomes" id="UP001375382">
    <property type="component" value="Unassembled WGS sequence"/>
</dbReference>
<keyword evidence="2" id="KW-0479">Metal-binding</keyword>
<keyword evidence="3" id="KW-0378">Hydrolase</keyword>
<evidence type="ECO:0000313" key="8">
    <source>
        <dbReference type="Proteomes" id="UP001375382"/>
    </source>
</evidence>
<evidence type="ECO:0000256" key="5">
    <source>
        <dbReference type="SAM" id="Coils"/>
    </source>
</evidence>